<dbReference type="Pfam" id="PF00069">
    <property type="entry name" value="Pkinase"/>
    <property type="match status" value="1"/>
</dbReference>
<keyword evidence="5 11" id="KW-0418">Kinase</keyword>
<dbReference type="GO" id="GO:0005524">
    <property type="term" value="F:ATP binding"/>
    <property type="evidence" value="ECO:0007669"/>
    <property type="project" value="UniProtKB-UniRule"/>
</dbReference>
<comment type="catalytic activity">
    <reaction evidence="8">
        <text>L-seryl-[protein] + ATP = O-phospho-L-seryl-[protein] + ADP + H(+)</text>
        <dbReference type="Rhea" id="RHEA:17989"/>
        <dbReference type="Rhea" id="RHEA-COMP:9863"/>
        <dbReference type="Rhea" id="RHEA-COMP:11604"/>
        <dbReference type="ChEBI" id="CHEBI:15378"/>
        <dbReference type="ChEBI" id="CHEBI:29999"/>
        <dbReference type="ChEBI" id="CHEBI:30616"/>
        <dbReference type="ChEBI" id="CHEBI:83421"/>
        <dbReference type="ChEBI" id="CHEBI:456216"/>
        <dbReference type="EC" id="2.7.11.1"/>
    </reaction>
</comment>
<dbReference type="InterPro" id="IPR017441">
    <property type="entry name" value="Protein_kinase_ATP_BS"/>
</dbReference>
<evidence type="ECO:0000256" key="2">
    <source>
        <dbReference type="ARBA" id="ARBA00022527"/>
    </source>
</evidence>
<evidence type="ECO:0000256" key="8">
    <source>
        <dbReference type="ARBA" id="ARBA00048679"/>
    </source>
</evidence>
<dbReference type="EMBL" id="AP018203">
    <property type="protein sequence ID" value="BAY53712.1"/>
    <property type="molecule type" value="Genomic_DNA"/>
</dbReference>
<evidence type="ECO:0000256" key="9">
    <source>
        <dbReference type="PROSITE-ProRule" id="PRU10141"/>
    </source>
</evidence>
<evidence type="ECO:0000256" key="7">
    <source>
        <dbReference type="ARBA" id="ARBA00047899"/>
    </source>
</evidence>
<evidence type="ECO:0000256" key="3">
    <source>
        <dbReference type="ARBA" id="ARBA00022679"/>
    </source>
</evidence>
<dbReference type="PANTHER" id="PTHR24363">
    <property type="entry name" value="SERINE/THREONINE PROTEIN KINASE"/>
    <property type="match status" value="1"/>
</dbReference>
<evidence type="ECO:0000256" key="6">
    <source>
        <dbReference type="ARBA" id="ARBA00022840"/>
    </source>
</evidence>
<dbReference type="SMART" id="SM00220">
    <property type="entry name" value="S_TKc"/>
    <property type="match status" value="1"/>
</dbReference>
<dbReference type="EC" id="2.7.11.1" evidence="1"/>
<evidence type="ECO:0000313" key="11">
    <source>
        <dbReference type="EMBL" id="BAY53712.1"/>
    </source>
</evidence>
<dbReference type="SUPFAM" id="SSF56112">
    <property type="entry name" value="Protein kinase-like (PK-like)"/>
    <property type="match status" value="1"/>
</dbReference>
<dbReference type="AlphaFoldDB" id="A0A1Z4JAD1"/>
<dbReference type="InterPro" id="IPR011009">
    <property type="entry name" value="Kinase-like_dom_sf"/>
</dbReference>
<evidence type="ECO:0000256" key="1">
    <source>
        <dbReference type="ARBA" id="ARBA00012513"/>
    </source>
</evidence>
<keyword evidence="6 9" id="KW-0067">ATP-binding</keyword>
<feature type="binding site" evidence="9">
    <location>
        <position position="57"/>
    </location>
    <ligand>
        <name>ATP</name>
        <dbReference type="ChEBI" id="CHEBI:30616"/>
    </ligand>
</feature>
<name>A0A1Z4JAD1_LEPBY</name>
<dbReference type="Proteomes" id="UP000217895">
    <property type="component" value="Chromosome"/>
</dbReference>
<evidence type="ECO:0000259" key="10">
    <source>
        <dbReference type="PROSITE" id="PS50011"/>
    </source>
</evidence>
<sequence>MTLPVNSSRHEASPEQRSDDLLHDRYAIGRVLGRGGFGVTYIARDMQLPGRPRCVIKQLCPKVQDPSALKKARQRFEQEARTLARLGSHSQIPQLLDYFEIEGEFYLAQEFVRGRTLAQDVRKSGVWSEQAVKQFLKEFLPLLHYVHRQKVIHRDIKPSNIVWCKEDGRWVLIDFGAVKERCVAPDYSERSMATHFVGTIGFAPPEQIAMRPTYASDLYALGVTCLYLMSGRIPNEQDYDPYTGELNWQNLARVSDHFERILDKMLKSSTHDRFKSADEILRMLELEDHLETLRPCLSHYPLSQAELEPENLEFVSPLVRTAIAIRAWQARLAARQSHEKNR</sequence>
<proteinExistence type="predicted"/>
<evidence type="ECO:0000256" key="5">
    <source>
        <dbReference type="ARBA" id="ARBA00022777"/>
    </source>
</evidence>
<dbReference type="PROSITE" id="PS50011">
    <property type="entry name" value="PROTEIN_KINASE_DOM"/>
    <property type="match status" value="1"/>
</dbReference>
<keyword evidence="2 11" id="KW-0723">Serine/threonine-protein kinase</keyword>
<dbReference type="PANTHER" id="PTHR24363:SF0">
    <property type="entry name" value="SERINE_THREONINE KINASE LIKE DOMAIN CONTAINING 1"/>
    <property type="match status" value="1"/>
</dbReference>
<comment type="catalytic activity">
    <reaction evidence="7">
        <text>L-threonyl-[protein] + ATP = O-phospho-L-threonyl-[protein] + ADP + H(+)</text>
        <dbReference type="Rhea" id="RHEA:46608"/>
        <dbReference type="Rhea" id="RHEA-COMP:11060"/>
        <dbReference type="Rhea" id="RHEA-COMP:11605"/>
        <dbReference type="ChEBI" id="CHEBI:15378"/>
        <dbReference type="ChEBI" id="CHEBI:30013"/>
        <dbReference type="ChEBI" id="CHEBI:30616"/>
        <dbReference type="ChEBI" id="CHEBI:61977"/>
        <dbReference type="ChEBI" id="CHEBI:456216"/>
        <dbReference type="EC" id="2.7.11.1"/>
    </reaction>
</comment>
<feature type="domain" description="Protein kinase" evidence="10">
    <location>
        <begin position="26"/>
        <end position="286"/>
    </location>
</feature>
<dbReference type="CDD" id="cd14014">
    <property type="entry name" value="STKc_PknB_like"/>
    <property type="match status" value="1"/>
</dbReference>
<organism evidence="11 12">
    <name type="scientific">Leptolyngbya boryana NIES-2135</name>
    <dbReference type="NCBI Taxonomy" id="1973484"/>
    <lineage>
        <taxon>Bacteria</taxon>
        <taxon>Bacillati</taxon>
        <taxon>Cyanobacteriota</taxon>
        <taxon>Cyanophyceae</taxon>
        <taxon>Leptolyngbyales</taxon>
        <taxon>Leptolyngbyaceae</taxon>
        <taxon>Leptolyngbya group</taxon>
        <taxon>Leptolyngbya</taxon>
    </lineage>
</organism>
<dbReference type="InterPro" id="IPR000719">
    <property type="entry name" value="Prot_kinase_dom"/>
</dbReference>
<protein>
    <recommendedName>
        <fullName evidence="1">non-specific serine/threonine protein kinase</fullName>
        <ecNumber evidence="1">2.7.11.1</ecNumber>
    </recommendedName>
</protein>
<accession>A0A1Z4JAD1</accession>
<dbReference type="GO" id="GO:0004674">
    <property type="term" value="F:protein serine/threonine kinase activity"/>
    <property type="evidence" value="ECO:0007669"/>
    <property type="project" value="UniProtKB-KW"/>
</dbReference>
<keyword evidence="4 9" id="KW-0547">Nucleotide-binding</keyword>
<dbReference type="Gene3D" id="1.10.510.10">
    <property type="entry name" value="Transferase(Phosphotransferase) domain 1"/>
    <property type="match status" value="1"/>
</dbReference>
<keyword evidence="12" id="KW-1185">Reference proteome</keyword>
<evidence type="ECO:0000256" key="4">
    <source>
        <dbReference type="ARBA" id="ARBA00022741"/>
    </source>
</evidence>
<gene>
    <name evidence="11" type="ORF">NIES2135_05230</name>
</gene>
<evidence type="ECO:0000313" key="12">
    <source>
        <dbReference type="Proteomes" id="UP000217895"/>
    </source>
</evidence>
<dbReference type="PROSITE" id="PS00107">
    <property type="entry name" value="PROTEIN_KINASE_ATP"/>
    <property type="match status" value="1"/>
</dbReference>
<keyword evidence="3" id="KW-0808">Transferase</keyword>
<dbReference type="Gene3D" id="3.30.200.20">
    <property type="entry name" value="Phosphorylase Kinase, domain 1"/>
    <property type="match status" value="1"/>
</dbReference>
<reference evidence="11 12" key="1">
    <citation type="submission" date="2017-06" db="EMBL/GenBank/DDBJ databases">
        <title>Genome sequencing of cyanobaciteial culture collection at National Institute for Environmental Studies (NIES).</title>
        <authorList>
            <person name="Hirose Y."/>
            <person name="Shimura Y."/>
            <person name="Fujisawa T."/>
            <person name="Nakamura Y."/>
            <person name="Kawachi M."/>
        </authorList>
    </citation>
    <scope>NUCLEOTIDE SEQUENCE [LARGE SCALE GENOMIC DNA]</scope>
    <source>
        <strain evidence="11 12">NIES-2135</strain>
    </source>
</reference>